<keyword evidence="4" id="KW-1185">Reference proteome</keyword>
<evidence type="ECO:0000256" key="1">
    <source>
        <dbReference type="SAM" id="MobiDB-lite"/>
    </source>
</evidence>
<gene>
    <name evidence="3" type="primary">jg25827</name>
    <name evidence="3" type="ORF">PAEG_LOCUS4257</name>
</gene>
<organism evidence="3 4">
    <name type="scientific">Pararge aegeria aegeria</name>
    <dbReference type="NCBI Taxonomy" id="348720"/>
    <lineage>
        <taxon>Eukaryota</taxon>
        <taxon>Metazoa</taxon>
        <taxon>Ecdysozoa</taxon>
        <taxon>Arthropoda</taxon>
        <taxon>Hexapoda</taxon>
        <taxon>Insecta</taxon>
        <taxon>Pterygota</taxon>
        <taxon>Neoptera</taxon>
        <taxon>Endopterygota</taxon>
        <taxon>Lepidoptera</taxon>
        <taxon>Glossata</taxon>
        <taxon>Ditrysia</taxon>
        <taxon>Papilionoidea</taxon>
        <taxon>Nymphalidae</taxon>
        <taxon>Satyrinae</taxon>
        <taxon>Satyrini</taxon>
        <taxon>Parargina</taxon>
        <taxon>Pararge</taxon>
    </lineage>
</organism>
<reference evidence="3" key="1">
    <citation type="submission" date="2022-03" db="EMBL/GenBank/DDBJ databases">
        <authorList>
            <person name="Lindestad O."/>
        </authorList>
    </citation>
    <scope>NUCLEOTIDE SEQUENCE</scope>
</reference>
<sequence>MATGGIVGVMLGGITGGILGAIVGQSILGVYVDNSKEGEARRKATVDNAVHVWDVSQSAFGVVKSSVKYTCEELDMPQYKDLTGKQKELYDKLKTAIEKQEDIFSILKDVSKQDLQQVLTNASITQKLSNGIEYNLTPLAYAMNFNDFEEIIKVILDVAQDNSVLEEVFVGIEEYDHTKLKKILETLKNQEQNEEQKTKIDGWLEILTKNVSSSHKSDKQPLAPESSIPKAEENIANNEGMKDTFKIESNISKRENSDKYPQKDTVKTINRSIMIGSVYGFIAALVVSGGCFAAGVELSILAIAAVATFLIIETIASGIIYLVFNPSDKLDNPDSEIAKQQVVPEVC</sequence>
<evidence type="ECO:0000256" key="2">
    <source>
        <dbReference type="SAM" id="Phobius"/>
    </source>
</evidence>
<dbReference type="EMBL" id="CAKXAJ010014395">
    <property type="protein sequence ID" value="CAH2216199.1"/>
    <property type="molecule type" value="Genomic_DNA"/>
</dbReference>
<keyword evidence="2" id="KW-0812">Transmembrane</keyword>
<name>A0A8S4QTK0_9NEOP</name>
<accession>A0A8S4QTK0</accession>
<dbReference type="Proteomes" id="UP000838756">
    <property type="component" value="Unassembled WGS sequence"/>
</dbReference>
<proteinExistence type="predicted"/>
<dbReference type="AlphaFoldDB" id="A0A8S4QTK0"/>
<feature type="transmembrane region" description="Helical" evidence="2">
    <location>
        <begin position="301"/>
        <end position="324"/>
    </location>
</feature>
<keyword evidence="2" id="KW-1133">Transmembrane helix</keyword>
<keyword evidence="2" id="KW-0472">Membrane</keyword>
<protein>
    <submittedName>
        <fullName evidence="3">Jg25827 protein</fullName>
    </submittedName>
</protein>
<comment type="caution">
    <text evidence="3">The sequence shown here is derived from an EMBL/GenBank/DDBJ whole genome shotgun (WGS) entry which is preliminary data.</text>
</comment>
<evidence type="ECO:0000313" key="3">
    <source>
        <dbReference type="EMBL" id="CAH2216199.1"/>
    </source>
</evidence>
<feature type="transmembrane region" description="Helical" evidence="2">
    <location>
        <begin position="273"/>
        <end position="295"/>
    </location>
</feature>
<evidence type="ECO:0000313" key="4">
    <source>
        <dbReference type="Proteomes" id="UP000838756"/>
    </source>
</evidence>
<feature type="region of interest" description="Disordered" evidence="1">
    <location>
        <begin position="214"/>
        <end position="235"/>
    </location>
</feature>
<feature type="transmembrane region" description="Helical" evidence="2">
    <location>
        <begin position="6"/>
        <end position="32"/>
    </location>
</feature>